<accession>A0AAW3HZ97</accession>
<dbReference type="EMBL" id="LGVG01000041">
    <property type="protein sequence ID" value="KNE24921.1"/>
    <property type="molecule type" value="Genomic_DNA"/>
</dbReference>
<proteinExistence type="predicted"/>
<reference evidence="1 2" key="1">
    <citation type="submission" date="2015-07" db="EMBL/GenBank/DDBJ databases">
        <title>Draft genome of Achromobacter spanius.</title>
        <authorList>
            <person name="Wang X."/>
        </authorList>
    </citation>
    <scope>NUCLEOTIDE SEQUENCE [LARGE SCALE GENOMIC DNA]</scope>
    <source>
        <strain evidence="1 2">CGMCC9173</strain>
    </source>
</reference>
<gene>
    <name evidence="1" type="ORF">AFM18_23700</name>
</gene>
<dbReference type="Proteomes" id="UP000037511">
    <property type="component" value="Unassembled WGS sequence"/>
</dbReference>
<evidence type="ECO:0000313" key="2">
    <source>
        <dbReference type="Proteomes" id="UP000037511"/>
    </source>
</evidence>
<name>A0AAW3HZ97_9BURK</name>
<protein>
    <submittedName>
        <fullName evidence="1">Uncharacterized protein</fullName>
    </submittedName>
</protein>
<dbReference type="AlphaFoldDB" id="A0AAW3HZ97"/>
<evidence type="ECO:0000313" key="1">
    <source>
        <dbReference type="EMBL" id="KNE24921.1"/>
    </source>
</evidence>
<organism evidence="1 2">
    <name type="scientific">Achromobacter spanius</name>
    <dbReference type="NCBI Taxonomy" id="217203"/>
    <lineage>
        <taxon>Bacteria</taxon>
        <taxon>Pseudomonadati</taxon>
        <taxon>Pseudomonadota</taxon>
        <taxon>Betaproteobacteria</taxon>
        <taxon>Burkholderiales</taxon>
        <taxon>Alcaligenaceae</taxon>
        <taxon>Achromobacter</taxon>
    </lineage>
</organism>
<sequence length="62" mass="7132">MGCLRCQAATAMFWIEIIGKLCSTMGEREFIQPHRAHQRCASVYDRPAQDILFLGIFLDESR</sequence>
<comment type="caution">
    <text evidence="1">The sequence shown here is derived from an EMBL/GenBank/DDBJ whole genome shotgun (WGS) entry which is preliminary data.</text>
</comment>